<dbReference type="eggNOG" id="ENOG502S1GI">
    <property type="taxonomic scope" value="Eukaryota"/>
</dbReference>
<dbReference type="PhylomeDB" id="A0A022Q8X9"/>
<dbReference type="OrthoDB" id="678088at2759"/>
<feature type="compositionally biased region" description="Polar residues" evidence="1">
    <location>
        <begin position="16"/>
        <end position="26"/>
    </location>
</feature>
<dbReference type="InterPro" id="IPR021855">
    <property type="entry name" value="PAM68-like"/>
</dbReference>
<feature type="transmembrane region" description="Helical" evidence="2">
    <location>
        <begin position="133"/>
        <end position="155"/>
    </location>
</feature>
<dbReference type="PANTHER" id="PTHR34575">
    <property type="entry name" value="PROTEIN PAM68, CHLOROPLASTIC"/>
    <property type="match status" value="1"/>
</dbReference>
<evidence type="ECO:0000256" key="1">
    <source>
        <dbReference type="SAM" id="MobiDB-lite"/>
    </source>
</evidence>
<keyword evidence="2" id="KW-0472">Membrane</keyword>
<sequence>MKTLTIVLQITPPHITTRSNQWPRTNETLHRSRRETPFQPARKWRLHDGAKGFTGRPTNKERESIAKSKSNTSSSRKDKKNNMDDDDKIPDVVWDRMISRILVYVGVPLAAGFFMLQVFSVLKEQGSVNVPKWVPFVTTFVTFGASALGVAYGSLSTSLSADEEGSLLGFEQVEKNWVEMWEQDEEQDD</sequence>
<evidence type="ECO:0000256" key="2">
    <source>
        <dbReference type="SAM" id="Phobius"/>
    </source>
</evidence>
<dbReference type="KEGG" id="egt:105971698"/>
<protein>
    <submittedName>
        <fullName evidence="3">Uncharacterized protein</fullName>
    </submittedName>
</protein>
<dbReference type="STRING" id="4155.A0A022Q8X9"/>
<dbReference type="OMA" id="GIFSTSW"/>
<dbReference type="EMBL" id="KI632098">
    <property type="protein sequence ID" value="EYU25152.1"/>
    <property type="molecule type" value="Genomic_DNA"/>
</dbReference>
<dbReference type="GO" id="GO:0010258">
    <property type="term" value="P:NADH dehydrogenase complex (plastoquinone) assembly"/>
    <property type="evidence" value="ECO:0000318"/>
    <property type="project" value="GO_Central"/>
</dbReference>
<dbReference type="AlphaFoldDB" id="A0A022Q8X9"/>
<dbReference type="Proteomes" id="UP000030748">
    <property type="component" value="Unassembled WGS sequence"/>
</dbReference>
<name>A0A022Q8X9_ERYGU</name>
<evidence type="ECO:0000313" key="4">
    <source>
        <dbReference type="Proteomes" id="UP000030748"/>
    </source>
</evidence>
<feature type="transmembrane region" description="Helical" evidence="2">
    <location>
        <begin position="101"/>
        <end position="121"/>
    </location>
</feature>
<keyword evidence="2" id="KW-0812">Transmembrane</keyword>
<feature type="compositionally biased region" description="Basic and acidic residues" evidence="1">
    <location>
        <begin position="27"/>
        <end position="36"/>
    </location>
</feature>
<feature type="region of interest" description="Disordered" evidence="1">
    <location>
        <begin position="16"/>
        <end position="86"/>
    </location>
</feature>
<dbReference type="Pfam" id="PF11947">
    <property type="entry name" value="DUF3464"/>
    <property type="match status" value="1"/>
</dbReference>
<gene>
    <name evidence="3" type="ORF">MIMGU_mgv1a014448mg</name>
</gene>
<keyword evidence="2" id="KW-1133">Transmembrane helix</keyword>
<keyword evidence="4" id="KW-1185">Reference proteome</keyword>
<proteinExistence type="predicted"/>
<accession>A0A022Q8X9</accession>
<evidence type="ECO:0000313" key="3">
    <source>
        <dbReference type="EMBL" id="EYU25152.1"/>
    </source>
</evidence>
<organism evidence="3 4">
    <name type="scientific">Erythranthe guttata</name>
    <name type="common">Yellow monkey flower</name>
    <name type="synonym">Mimulus guttatus</name>
    <dbReference type="NCBI Taxonomy" id="4155"/>
    <lineage>
        <taxon>Eukaryota</taxon>
        <taxon>Viridiplantae</taxon>
        <taxon>Streptophyta</taxon>
        <taxon>Embryophyta</taxon>
        <taxon>Tracheophyta</taxon>
        <taxon>Spermatophyta</taxon>
        <taxon>Magnoliopsida</taxon>
        <taxon>eudicotyledons</taxon>
        <taxon>Gunneridae</taxon>
        <taxon>Pentapetalae</taxon>
        <taxon>asterids</taxon>
        <taxon>lamiids</taxon>
        <taxon>Lamiales</taxon>
        <taxon>Phrymaceae</taxon>
        <taxon>Erythranthe</taxon>
    </lineage>
</organism>
<reference evidence="3 4" key="1">
    <citation type="journal article" date="2013" name="Proc. Natl. Acad. Sci. U.S.A.">
        <title>Fine-scale variation in meiotic recombination in Mimulus inferred from population shotgun sequencing.</title>
        <authorList>
            <person name="Hellsten U."/>
            <person name="Wright K.M."/>
            <person name="Jenkins J."/>
            <person name="Shu S."/>
            <person name="Yuan Y."/>
            <person name="Wessler S.R."/>
            <person name="Schmutz J."/>
            <person name="Willis J.H."/>
            <person name="Rokhsar D.S."/>
        </authorList>
    </citation>
    <scope>NUCLEOTIDE SEQUENCE [LARGE SCALE GENOMIC DNA]</scope>
    <source>
        <strain evidence="4">cv. DUN x IM62</strain>
    </source>
</reference>
<dbReference type="PANTHER" id="PTHR34575:SF6">
    <property type="entry name" value="EXPRESSED PROTEIN"/>
    <property type="match status" value="1"/>
</dbReference>